<evidence type="ECO:0000313" key="3">
    <source>
        <dbReference type="EMBL" id="KAF3951163.1"/>
    </source>
</evidence>
<dbReference type="SUPFAM" id="SSF53590">
    <property type="entry name" value="Nucleoside hydrolase"/>
    <property type="match status" value="1"/>
</dbReference>
<dbReference type="InterPro" id="IPR001910">
    <property type="entry name" value="Inosine/uridine_hydrolase_dom"/>
</dbReference>
<dbReference type="Gene3D" id="3.90.245.10">
    <property type="entry name" value="Ribonucleoside hydrolase-like"/>
    <property type="match status" value="1"/>
</dbReference>
<evidence type="ECO:0000313" key="4">
    <source>
        <dbReference type="Proteomes" id="UP000737018"/>
    </source>
</evidence>
<gene>
    <name evidence="3" type="ORF">CMV_023157</name>
</gene>
<comment type="similarity">
    <text evidence="1">Belongs to the IUNH family.</text>
</comment>
<reference evidence="3" key="1">
    <citation type="submission" date="2020-03" db="EMBL/GenBank/DDBJ databases">
        <title>Castanea mollissima Vanexum genome sequencing.</title>
        <authorList>
            <person name="Staton M."/>
        </authorList>
    </citation>
    <scope>NUCLEOTIDE SEQUENCE</scope>
    <source>
        <tissue evidence="3">Leaf</tissue>
    </source>
</reference>
<comment type="caution">
    <text evidence="3">The sequence shown here is derived from an EMBL/GenBank/DDBJ whole genome shotgun (WGS) entry which is preliminary data.</text>
</comment>
<dbReference type="InterPro" id="IPR036452">
    <property type="entry name" value="Ribo_hydro-like"/>
</dbReference>
<dbReference type="EMBL" id="JRKL02005078">
    <property type="protein sequence ID" value="KAF3951163.1"/>
    <property type="molecule type" value="Genomic_DNA"/>
</dbReference>
<sequence length="256" mass="28475">MRMLLQRNFLVVVLWIIGVGANLYTVDCLPHRILLDTDVDTDDFFALLYLLKQNRSEFEVEAVTISVNAWADAGHAVNQIYDILYMMGRDDIAVGVGGDGGILEDGTILPNVGGYLPIIEQRNTTVGYCRYRQAIPVGQGGRLDIDSNYGIRKAFLPQGRRKYAPLWQPTAQQVMIDKISAGPITVFIIGAHTNFAIFLMNNPHLKKNVEHIYVMGGGVRSKNPTGYPNTNTNFIISDMKHSPGPIKICLEVVLIR</sequence>
<proteinExistence type="inferred from homology"/>
<feature type="domain" description="Inosine/uridine-preferring nucleoside hydrolase" evidence="2">
    <location>
        <begin position="33"/>
        <end position="232"/>
    </location>
</feature>
<dbReference type="AlphaFoldDB" id="A0A8J4V779"/>
<dbReference type="Proteomes" id="UP000737018">
    <property type="component" value="Unassembled WGS sequence"/>
</dbReference>
<dbReference type="GO" id="GO:0016799">
    <property type="term" value="F:hydrolase activity, hydrolyzing N-glycosyl compounds"/>
    <property type="evidence" value="ECO:0007669"/>
    <property type="project" value="InterPro"/>
</dbReference>
<accession>A0A8J4V779</accession>
<organism evidence="3 4">
    <name type="scientific">Castanea mollissima</name>
    <name type="common">Chinese chestnut</name>
    <dbReference type="NCBI Taxonomy" id="60419"/>
    <lineage>
        <taxon>Eukaryota</taxon>
        <taxon>Viridiplantae</taxon>
        <taxon>Streptophyta</taxon>
        <taxon>Embryophyta</taxon>
        <taxon>Tracheophyta</taxon>
        <taxon>Spermatophyta</taxon>
        <taxon>Magnoliopsida</taxon>
        <taxon>eudicotyledons</taxon>
        <taxon>Gunneridae</taxon>
        <taxon>Pentapetalae</taxon>
        <taxon>rosids</taxon>
        <taxon>fabids</taxon>
        <taxon>Fagales</taxon>
        <taxon>Fagaceae</taxon>
        <taxon>Castanea</taxon>
    </lineage>
</organism>
<dbReference type="PANTHER" id="PTHR46692:SF1">
    <property type="entry name" value="NUCLEOSIDE HYDROLASE 3-RELATED"/>
    <property type="match status" value="1"/>
</dbReference>
<dbReference type="Pfam" id="PF01156">
    <property type="entry name" value="IU_nuc_hydro"/>
    <property type="match status" value="1"/>
</dbReference>
<keyword evidence="4" id="KW-1185">Reference proteome</keyword>
<dbReference type="OrthoDB" id="5783963at2759"/>
<protein>
    <recommendedName>
        <fullName evidence="2">Inosine/uridine-preferring nucleoside hydrolase domain-containing protein</fullName>
    </recommendedName>
</protein>
<name>A0A8J4V779_9ROSI</name>
<dbReference type="PANTHER" id="PTHR46692">
    <property type="entry name" value="INOSINE-URIDINE PREFERRING NUCLEOSIDE HYDROLASE FAMILY PROTEIN"/>
    <property type="match status" value="1"/>
</dbReference>
<feature type="non-terminal residue" evidence="3">
    <location>
        <position position="256"/>
    </location>
</feature>
<evidence type="ECO:0000256" key="1">
    <source>
        <dbReference type="ARBA" id="ARBA00009176"/>
    </source>
</evidence>
<evidence type="ECO:0000259" key="2">
    <source>
        <dbReference type="Pfam" id="PF01156"/>
    </source>
</evidence>